<keyword evidence="1" id="KW-1133">Transmembrane helix</keyword>
<reference evidence="2 3" key="1">
    <citation type="submission" date="2024-03" db="EMBL/GenBank/DDBJ databases">
        <title>Community enrichment and isolation of bacterial strains for fucoidan degradation.</title>
        <authorList>
            <person name="Sichert A."/>
        </authorList>
    </citation>
    <scope>NUCLEOTIDE SEQUENCE [LARGE SCALE GENOMIC DNA]</scope>
    <source>
        <strain evidence="2 3">AS62</strain>
    </source>
</reference>
<keyword evidence="1" id="KW-0812">Transmembrane</keyword>
<dbReference type="Proteomes" id="UP001477870">
    <property type="component" value="Unassembled WGS sequence"/>
</dbReference>
<evidence type="ECO:0000313" key="3">
    <source>
        <dbReference type="Proteomes" id="UP001477870"/>
    </source>
</evidence>
<proteinExistence type="predicted"/>
<keyword evidence="3" id="KW-1185">Reference proteome</keyword>
<name>A0ABU9T3Q7_9HYPH</name>
<feature type="transmembrane region" description="Helical" evidence="1">
    <location>
        <begin position="12"/>
        <end position="30"/>
    </location>
</feature>
<protein>
    <submittedName>
        <fullName evidence="2">Uncharacterized protein</fullName>
    </submittedName>
</protein>
<sequence>MNIAVAIERNRIALLRIVFCWLSAAYVINVRADKPLPRRLSAWVLDLIINAEKAAGFLLVTIFYSDQIIKRFAPDYEKAACDFMAFNSAFTLGTLTIGCIIKRLKSLRHILLNLHAIVRRLAYIIAARARVASMKLAAQNNAFSDGLSMTRPALTHEDAIPP</sequence>
<accession>A0ABU9T3Q7</accession>
<keyword evidence="1" id="KW-0472">Membrane</keyword>
<evidence type="ECO:0000313" key="2">
    <source>
        <dbReference type="EMBL" id="MEM5500752.1"/>
    </source>
</evidence>
<dbReference type="RefSeq" id="WP_342847071.1">
    <property type="nucleotide sequence ID" value="NZ_JBBMQO010000002.1"/>
</dbReference>
<organism evidence="2 3">
    <name type="scientific">Ahrensia kielensis</name>
    <dbReference type="NCBI Taxonomy" id="76980"/>
    <lineage>
        <taxon>Bacteria</taxon>
        <taxon>Pseudomonadati</taxon>
        <taxon>Pseudomonadota</taxon>
        <taxon>Alphaproteobacteria</taxon>
        <taxon>Hyphomicrobiales</taxon>
        <taxon>Ahrensiaceae</taxon>
        <taxon>Ahrensia</taxon>
    </lineage>
</organism>
<feature type="transmembrane region" description="Helical" evidence="1">
    <location>
        <begin position="42"/>
        <end position="64"/>
    </location>
</feature>
<gene>
    <name evidence="2" type="ORF">WNY59_04025</name>
</gene>
<evidence type="ECO:0000256" key="1">
    <source>
        <dbReference type="SAM" id="Phobius"/>
    </source>
</evidence>
<dbReference type="EMBL" id="JBBMQO010000002">
    <property type="protein sequence ID" value="MEM5500752.1"/>
    <property type="molecule type" value="Genomic_DNA"/>
</dbReference>
<comment type="caution">
    <text evidence="2">The sequence shown here is derived from an EMBL/GenBank/DDBJ whole genome shotgun (WGS) entry which is preliminary data.</text>
</comment>